<evidence type="ECO:0000256" key="1">
    <source>
        <dbReference type="ARBA" id="ARBA00000900"/>
    </source>
</evidence>
<dbReference type="PROSITE" id="PS50119">
    <property type="entry name" value="ZF_BBOX"/>
    <property type="match status" value="1"/>
</dbReference>
<dbReference type="InterPro" id="IPR000315">
    <property type="entry name" value="Znf_B-box"/>
</dbReference>
<feature type="domain" description="RING-type" evidence="17">
    <location>
        <begin position="44"/>
        <end position="92"/>
    </location>
</feature>
<dbReference type="SUPFAM" id="SSF57845">
    <property type="entry name" value="B-box zinc-binding domain"/>
    <property type="match status" value="1"/>
</dbReference>
<evidence type="ECO:0000259" key="17">
    <source>
        <dbReference type="PROSITE" id="PS50089"/>
    </source>
</evidence>
<evidence type="ECO:0000256" key="8">
    <source>
        <dbReference type="ARBA" id="ARBA00022771"/>
    </source>
</evidence>
<keyword evidence="12" id="KW-0539">Nucleus</keyword>
<keyword evidence="5" id="KW-0963">Cytoplasm</keyword>
<evidence type="ECO:0000256" key="12">
    <source>
        <dbReference type="ARBA" id="ARBA00023242"/>
    </source>
</evidence>
<evidence type="ECO:0000256" key="13">
    <source>
        <dbReference type="PROSITE-ProRule" id="PRU00024"/>
    </source>
</evidence>
<keyword evidence="9" id="KW-0862">Zinc</keyword>
<name>A0AAN8LUN1_9TELE</name>
<evidence type="ECO:0000259" key="19">
    <source>
        <dbReference type="PROSITE" id="PS51262"/>
    </source>
</evidence>
<proteinExistence type="predicted"/>
<dbReference type="InterPro" id="IPR001841">
    <property type="entry name" value="Znf_RING"/>
</dbReference>
<keyword evidence="16" id="KW-0472">Membrane</keyword>
<reference evidence="20 21" key="1">
    <citation type="submission" date="2021-04" db="EMBL/GenBank/DDBJ databases">
        <authorList>
            <person name="De Guttry C."/>
            <person name="Zahm M."/>
            <person name="Klopp C."/>
            <person name="Cabau C."/>
            <person name="Louis A."/>
            <person name="Berthelot C."/>
            <person name="Parey E."/>
            <person name="Roest Crollius H."/>
            <person name="Montfort J."/>
            <person name="Robinson-Rechavi M."/>
            <person name="Bucao C."/>
            <person name="Bouchez O."/>
            <person name="Gislard M."/>
            <person name="Lluch J."/>
            <person name="Milhes M."/>
            <person name="Lampietro C."/>
            <person name="Lopez Roques C."/>
            <person name="Donnadieu C."/>
            <person name="Braasch I."/>
            <person name="Desvignes T."/>
            <person name="Postlethwait J."/>
            <person name="Bobe J."/>
            <person name="Wedekind C."/>
            <person name="Guiguen Y."/>
        </authorList>
    </citation>
    <scope>NUCLEOTIDE SEQUENCE [LARGE SCALE GENOMIC DNA]</scope>
    <source>
        <strain evidence="20">Cs_M1</strain>
        <tissue evidence="20">Blood</tissue>
    </source>
</reference>
<evidence type="ECO:0000256" key="14">
    <source>
        <dbReference type="SAM" id="Coils"/>
    </source>
</evidence>
<evidence type="ECO:0000256" key="15">
    <source>
        <dbReference type="SAM" id="MobiDB-lite"/>
    </source>
</evidence>
<dbReference type="GO" id="GO:0005737">
    <property type="term" value="C:cytoplasm"/>
    <property type="evidence" value="ECO:0007669"/>
    <property type="project" value="UniProtKB-SubCell"/>
</dbReference>
<dbReference type="PANTHER" id="PTHR24099">
    <property type="entry name" value="E3 UBIQUITIN-PROTEIN LIGASE TRIM36-RELATED"/>
    <property type="match status" value="1"/>
</dbReference>
<evidence type="ECO:0000256" key="16">
    <source>
        <dbReference type="SAM" id="Phobius"/>
    </source>
</evidence>
<evidence type="ECO:0000256" key="6">
    <source>
        <dbReference type="ARBA" id="ARBA00022679"/>
    </source>
</evidence>
<dbReference type="GO" id="GO:0070507">
    <property type="term" value="P:regulation of microtubule cytoskeleton organization"/>
    <property type="evidence" value="ECO:0007669"/>
    <property type="project" value="TreeGrafter"/>
</dbReference>
<gene>
    <name evidence="20" type="ORF">J4Q44_G00218670</name>
</gene>
<evidence type="ECO:0000256" key="5">
    <source>
        <dbReference type="ARBA" id="ARBA00022490"/>
    </source>
</evidence>
<evidence type="ECO:0000256" key="9">
    <source>
        <dbReference type="ARBA" id="ARBA00022833"/>
    </source>
</evidence>
<dbReference type="SUPFAM" id="SSF57850">
    <property type="entry name" value="RING/U-box"/>
    <property type="match status" value="1"/>
</dbReference>
<dbReference type="InterPro" id="IPR050617">
    <property type="entry name" value="E3_ligase_FN3/SPRY"/>
</dbReference>
<keyword evidence="8 13" id="KW-0863">Zinc-finger</keyword>
<evidence type="ECO:0000256" key="7">
    <source>
        <dbReference type="ARBA" id="ARBA00022723"/>
    </source>
</evidence>
<dbReference type="GO" id="GO:0061630">
    <property type="term" value="F:ubiquitin protein ligase activity"/>
    <property type="evidence" value="ECO:0007669"/>
    <property type="project" value="UniProtKB-EC"/>
</dbReference>
<evidence type="ECO:0000256" key="4">
    <source>
        <dbReference type="ARBA" id="ARBA00012483"/>
    </source>
</evidence>
<dbReference type="Pfam" id="PF13445">
    <property type="entry name" value="zf-RING_UBOX"/>
    <property type="match status" value="1"/>
</dbReference>
<evidence type="ECO:0000256" key="10">
    <source>
        <dbReference type="ARBA" id="ARBA00023054"/>
    </source>
</evidence>
<dbReference type="Gene3D" id="3.30.40.10">
    <property type="entry name" value="Zinc/RING finger domain, C3HC4 (zinc finger)"/>
    <property type="match status" value="1"/>
</dbReference>
<dbReference type="EC" id="2.3.2.27" evidence="4"/>
<evidence type="ECO:0000256" key="2">
    <source>
        <dbReference type="ARBA" id="ARBA00004123"/>
    </source>
</evidence>
<dbReference type="EMBL" id="JAGTTL010000019">
    <property type="protein sequence ID" value="KAK6308596.1"/>
    <property type="molecule type" value="Genomic_DNA"/>
</dbReference>
<dbReference type="GO" id="GO:0005634">
    <property type="term" value="C:nucleus"/>
    <property type="evidence" value="ECO:0007669"/>
    <property type="project" value="UniProtKB-SubCell"/>
</dbReference>
<dbReference type="InterPro" id="IPR027370">
    <property type="entry name" value="Znf-RING_euk"/>
</dbReference>
<keyword evidence="10 14" id="KW-0175">Coiled coil</keyword>
<dbReference type="PROSITE" id="PS50089">
    <property type="entry name" value="ZF_RING_2"/>
    <property type="match status" value="1"/>
</dbReference>
<feature type="transmembrane region" description="Helical" evidence="16">
    <location>
        <begin position="531"/>
        <end position="552"/>
    </location>
</feature>
<dbReference type="InterPro" id="IPR013083">
    <property type="entry name" value="Znf_RING/FYVE/PHD"/>
</dbReference>
<keyword evidence="6" id="KW-0808">Transferase</keyword>
<dbReference type="SMART" id="SM00336">
    <property type="entry name" value="BBOX"/>
    <property type="match status" value="1"/>
</dbReference>
<dbReference type="Pfam" id="PF00643">
    <property type="entry name" value="zf-B_box"/>
    <property type="match status" value="1"/>
</dbReference>
<keyword evidence="16" id="KW-0812">Transmembrane</keyword>
<feature type="domain" description="COS" evidence="19">
    <location>
        <begin position="283"/>
        <end position="341"/>
    </location>
</feature>
<dbReference type="PANTHER" id="PTHR24099:SF17">
    <property type="entry name" value="TRIPARTITE MOTIF CONTAINING 55"/>
    <property type="match status" value="1"/>
</dbReference>
<feature type="coiled-coil region" evidence="14">
    <location>
        <begin position="204"/>
        <end position="253"/>
    </location>
</feature>
<dbReference type="GO" id="GO:0008270">
    <property type="term" value="F:zinc ion binding"/>
    <property type="evidence" value="ECO:0007669"/>
    <property type="project" value="UniProtKB-KW"/>
</dbReference>
<dbReference type="Gene3D" id="1.20.5.170">
    <property type="match status" value="1"/>
</dbReference>
<evidence type="ECO:0000313" key="21">
    <source>
        <dbReference type="Proteomes" id="UP001356427"/>
    </source>
</evidence>
<dbReference type="InterPro" id="IPR017907">
    <property type="entry name" value="Znf_RING_CS"/>
</dbReference>
<keyword evidence="21" id="KW-1185">Reference proteome</keyword>
<feature type="domain" description="B box-type" evidence="18">
    <location>
        <begin position="133"/>
        <end position="175"/>
    </location>
</feature>
<dbReference type="SMART" id="SM00184">
    <property type="entry name" value="RING"/>
    <property type="match status" value="1"/>
</dbReference>
<evidence type="ECO:0000313" key="20">
    <source>
        <dbReference type="EMBL" id="KAK6308596.1"/>
    </source>
</evidence>
<comment type="subcellular location">
    <subcellularLocation>
        <location evidence="3">Cytoplasm</location>
    </subcellularLocation>
    <subcellularLocation>
        <location evidence="2">Nucleus</location>
    </subcellularLocation>
</comment>
<dbReference type="AlphaFoldDB" id="A0AAN8LUN1"/>
<keyword evidence="16" id="KW-1133">Transmembrane helix</keyword>
<organism evidence="20 21">
    <name type="scientific">Coregonus suidteri</name>
    <dbReference type="NCBI Taxonomy" id="861788"/>
    <lineage>
        <taxon>Eukaryota</taxon>
        <taxon>Metazoa</taxon>
        <taxon>Chordata</taxon>
        <taxon>Craniata</taxon>
        <taxon>Vertebrata</taxon>
        <taxon>Euteleostomi</taxon>
        <taxon>Actinopterygii</taxon>
        <taxon>Neopterygii</taxon>
        <taxon>Teleostei</taxon>
        <taxon>Protacanthopterygii</taxon>
        <taxon>Salmoniformes</taxon>
        <taxon>Salmonidae</taxon>
        <taxon>Coregoninae</taxon>
        <taxon>Coregonus</taxon>
    </lineage>
</organism>
<sequence>MVEEEEDSSPSDRPSTMSVPAEQGSYPRDREQAGLGTLQRQLICPICLEVFTKPVVILPCQHNLCRKCANDLYQPSLFQVGSGGRFRCPSCSQEVVLDRHGVYGLQRNLLVENIIDVYKQESTSSRSTSSKPAGQPTCEEHDGEKVNIYCITCQVPTCSLCKVFGAHNTCQVAPLTQVYQQQKAELSEGVSSLVTSNGQVQAFINELEVTCKNVEENCKTQKQTVCERFDRMLAILEERRRIMTQRVTDEQEERTGHARSLVRSYGESVETNTKLVETAMATMQDPEMAAFVKTAKDLIVKVNEASSTCIVETLEPGYENMDHYRVNFNAEKRALYKLDFIKVEEEGEPEPETECEPVLDLEPEPVLEQATVLEPVALPVLVQELEPESVPQPVLVPVLMEDLQTEPEPVPVQKRQLVPEHVAVLEPVAFPGHVAVLEPVAFPEHVAVLEPVAFPEHVAVLEPVEVLEPESASSQVLDAEPVLELKTVGESWGLKDPAELTEQFRGQAEGCDEDLQKEEFCDQEGLNTQQAVTLFFFVLALVVMFQSAWAHIKSFVRI</sequence>
<dbReference type="PROSITE" id="PS00518">
    <property type="entry name" value="ZF_RING_1"/>
    <property type="match status" value="1"/>
</dbReference>
<evidence type="ECO:0000256" key="3">
    <source>
        <dbReference type="ARBA" id="ARBA00004496"/>
    </source>
</evidence>
<dbReference type="Proteomes" id="UP001356427">
    <property type="component" value="Unassembled WGS sequence"/>
</dbReference>
<keyword evidence="11" id="KW-0514">Muscle protein</keyword>
<comment type="catalytic activity">
    <reaction evidence="1">
        <text>S-ubiquitinyl-[E2 ubiquitin-conjugating enzyme]-L-cysteine + [acceptor protein]-L-lysine = [E2 ubiquitin-conjugating enzyme]-L-cysteine + N(6)-ubiquitinyl-[acceptor protein]-L-lysine.</text>
        <dbReference type="EC" id="2.3.2.27"/>
    </reaction>
</comment>
<protein>
    <recommendedName>
        <fullName evidence="4">RING-type E3 ubiquitin transferase</fullName>
        <ecNumber evidence="4">2.3.2.27</ecNumber>
    </recommendedName>
</protein>
<dbReference type="Gene3D" id="3.30.160.60">
    <property type="entry name" value="Classic Zinc Finger"/>
    <property type="match status" value="1"/>
</dbReference>
<feature type="region of interest" description="Disordered" evidence="15">
    <location>
        <begin position="1"/>
        <end position="29"/>
    </location>
</feature>
<evidence type="ECO:0000256" key="11">
    <source>
        <dbReference type="ARBA" id="ARBA00023179"/>
    </source>
</evidence>
<comment type="caution">
    <text evidence="20">The sequence shown here is derived from an EMBL/GenBank/DDBJ whole genome shotgun (WGS) entry which is preliminary data.</text>
</comment>
<dbReference type="InterPro" id="IPR017903">
    <property type="entry name" value="COS_domain"/>
</dbReference>
<keyword evidence="7" id="KW-0479">Metal-binding</keyword>
<dbReference type="PROSITE" id="PS51262">
    <property type="entry name" value="COS"/>
    <property type="match status" value="1"/>
</dbReference>
<accession>A0AAN8LUN1</accession>
<evidence type="ECO:0000259" key="18">
    <source>
        <dbReference type="PROSITE" id="PS50119"/>
    </source>
</evidence>